<sequence length="254" mass="28940">KKQKKMLFRGSLGGSAVWHLGRRCRPAPGPSSLCVCPQYSARLEKEEEPVQNPRRARKRRENLNMEKLYNENEGKLEIERQPEDEGEPEEEGNQGRKKSWKWRGSQGMRESSRIRDSQMTRGNQKMRESRKSRASLRMREKPDGEDKPESLAKPGGERPAAGKCPAEDYMPRKEKKTGWGDGQSPQGPSGGLTGKALEYVKGSGRARKNKKKRDGFHWMQRDVQDPFAPRRQWSVGGMRGQGRGQTGLHDIPYP</sequence>
<evidence type="ECO:0000313" key="2">
    <source>
        <dbReference type="Ensembl" id="ENSCAFP00000072193.1"/>
    </source>
</evidence>
<name>A0A8P0TQP0_CANLF</name>
<feature type="compositionally biased region" description="Basic and acidic residues" evidence="1">
    <location>
        <begin position="61"/>
        <end position="83"/>
    </location>
</feature>
<evidence type="ECO:0000256" key="1">
    <source>
        <dbReference type="SAM" id="MobiDB-lite"/>
    </source>
</evidence>
<proteinExistence type="predicted"/>
<feature type="compositionally biased region" description="Basic residues" evidence="1">
    <location>
        <begin position="204"/>
        <end position="214"/>
    </location>
</feature>
<feature type="compositionally biased region" description="Basic and acidic residues" evidence="1">
    <location>
        <begin position="215"/>
        <end position="224"/>
    </location>
</feature>
<organism evidence="2 3">
    <name type="scientific">Canis lupus familiaris</name>
    <name type="common">Dog</name>
    <name type="synonym">Canis familiaris</name>
    <dbReference type="NCBI Taxonomy" id="9615"/>
    <lineage>
        <taxon>Eukaryota</taxon>
        <taxon>Metazoa</taxon>
        <taxon>Chordata</taxon>
        <taxon>Craniata</taxon>
        <taxon>Vertebrata</taxon>
        <taxon>Euteleostomi</taxon>
        <taxon>Mammalia</taxon>
        <taxon>Eutheria</taxon>
        <taxon>Laurasiatheria</taxon>
        <taxon>Carnivora</taxon>
        <taxon>Caniformia</taxon>
        <taxon>Canidae</taxon>
        <taxon>Canis</taxon>
    </lineage>
</organism>
<dbReference type="Proteomes" id="UP000002254">
    <property type="component" value="Chromosome 29"/>
</dbReference>
<dbReference type="Ensembl" id="ENSCAFT00000013603.5">
    <property type="protein sequence ID" value="ENSCAFP00000072193.1"/>
    <property type="gene ID" value="ENSCAFG00000008579.5"/>
</dbReference>
<accession>A0A8P0TQP0</accession>
<reference evidence="2 3" key="1">
    <citation type="journal article" date="2005" name="Nature">
        <title>Genome sequence, comparative analysis and haplotype structure of the domestic dog.</title>
        <authorList>
            <consortium name="Broad Sequencing Platform"/>
            <person name="Lindblad-Toh K."/>
            <person name="Wade C.M."/>
            <person name="Mikkelsen T.S."/>
            <person name="Karlsson E.K."/>
            <person name="Jaffe D.B."/>
            <person name="Kamal M."/>
            <person name="Clamp M."/>
            <person name="Chang J.L."/>
            <person name="Kulbokas E.J. III"/>
            <person name="Zody M.C."/>
            <person name="Mauceli E."/>
            <person name="Xie X."/>
            <person name="Breen M."/>
            <person name="Wayne R.K."/>
            <person name="Ostrander E.A."/>
            <person name="Ponting C.P."/>
            <person name="Galibert F."/>
            <person name="Smith D.R."/>
            <person name="DeJong P.J."/>
            <person name="Kirkness E."/>
            <person name="Alvarez P."/>
            <person name="Biagi T."/>
            <person name="Brockman W."/>
            <person name="Butler J."/>
            <person name="Chin C.W."/>
            <person name="Cook A."/>
            <person name="Cuff J."/>
            <person name="Daly M.J."/>
            <person name="DeCaprio D."/>
            <person name="Gnerre S."/>
            <person name="Grabherr M."/>
            <person name="Kellis M."/>
            <person name="Kleber M."/>
            <person name="Bardeleben C."/>
            <person name="Goodstadt L."/>
            <person name="Heger A."/>
            <person name="Hitte C."/>
            <person name="Kim L."/>
            <person name="Koepfli K.P."/>
            <person name="Parker H.G."/>
            <person name="Pollinger J.P."/>
            <person name="Searle S.M."/>
            <person name="Sutter N.B."/>
            <person name="Thomas R."/>
            <person name="Webber C."/>
            <person name="Baldwin J."/>
            <person name="Abebe A."/>
            <person name="Abouelleil A."/>
            <person name="Aftuck L."/>
            <person name="Ait-Zahra M."/>
            <person name="Aldredge T."/>
            <person name="Allen N."/>
            <person name="An P."/>
            <person name="Anderson S."/>
            <person name="Antoine C."/>
            <person name="Arachchi H."/>
            <person name="Aslam A."/>
            <person name="Ayotte L."/>
            <person name="Bachantsang P."/>
            <person name="Barry A."/>
            <person name="Bayul T."/>
            <person name="Benamara M."/>
            <person name="Berlin A."/>
            <person name="Bessette D."/>
            <person name="Blitshteyn B."/>
            <person name="Bloom T."/>
            <person name="Blye J."/>
            <person name="Boguslavskiy L."/>
            <person name="Bonnet C."/>
            <person name="Boukhgalter B."/>
            <person name="Brown A."/>
            <person name="Cahill P."/>
            <person name="Calixte N."/>
            <person name="Camarata J."/>
            <person name="Cheshatsang Y."/>
            <person name="Chu J."/>
            <person name="Citroen M."/>
            <person name="Collymore A."/>
            <person name="Cooke P."/>
            <person name="Dawoe T."/>
            <person name="Daza R."/>
            <person name="Decktor K."/>
            <person name="DeGray S."/>
            <person name="Dhargay N."/>
            <person name="Dooley K."/>
            <person name="Dooley K."/>
            <person name="Dorje P."/>
            <person name="Dorjee K."/>
            <person name="Dorris L."/>
            <person name="Duffey N."/>
            <person name="Dupes A."/>
            <person name="Egbiremolen O."/>
            <person name="Elong R."/>
            <person name="Falk J."/>
            <person name="Farina A."/>
            <person name="Faro S."/>
            <person name="Ferguson D."/>
            <person name="Ferreira P."/>
            <person name="Fisher S."/>
            <person name="FitzGerald M."/>
            <person name="Foley K."/>
            <person name="Foley C."/>
            <person name="Franke A."/>
            <person name="Friedrich D."/>
            <person name="Gage D."/>
            <person name="Garber M."/>
            <person name="Gearin G."/>
            <person name="Giannoukos G."/>
            <person name="Goode T."/>
            <person name="Goyette A."/>
            <person name="Graham J."/>
            <person name="Grandbois E."/>
            <person name="Gyaltsen K."/>
            <person name="Hafez N."/>
            <person name="Hagopian D."/>
            <person name="Hagos B."/>
            <person name="Hall J."/>
            <person name="Healy C."/>
            <person name="Hegarty R."/>
            <person name="Honan T."/>
            <person name="Horn A."/>
            <person name="Houde N."/>
            <person name="Hughes L."/>
            <person name="Hunnicutt L."/>
            <person name="Husby M."/>
            <person name="Jester B."/>
            <person name="Jones C."/>
            <person name="Kamat A."/>
            <person name="Kanga B."/>
            <person name="Kells C."/>
            <person name="Khazanovich D."/>
            <person name="Kieu A.C."/>
            <person name="Kisner P."/>
            <person name="Kumar M."/>
            <person name="Lance K."/>
            <person name="Landers T."/>
            <person name="Lara M."/>
            <person name="Lee W."/>
            <person name="Leger J.P."/>
            <person name="Lennon N."/>
            <person name="Leuper L."/>
            <person name="LeVine S."/>
            <person name="Liu J."/>
            <person name="Liu X."/>
            <person name="Lokyitsang Y."/>
            <person name="Lokyitsang T."/>
            <person name="Lui A."/>
            <person name="Macdonald J."/>
            <person name="Major J."/>
            <person name="Marabella R."/>
            <person name="Maru K."/>
            <person name="Matthews C."/>
            <person name="McDonough S."/>
            <person name="Mehta T."/>
            <person name="Meldrim J."/>
            <person name="Melnikov A."/>
            <person name="Meneus L."/>
            <person name="Mihalev A."/>
            <person name="Mihova T."/>
            <person name="Miller K."/>
            <person name="Mittelman R."/>
            <person name="Mlenga V."/>
            <person name="Mulrain L."/>
            <person name="Munson G."/>
            <person name="Navidi A."/>
            <person name="Naylor J."/>
            <person name="Nguyen T."/>
            <person name="Nguyen N."/>
            <person name="Nguyen C."/>
            <person name="Nguyen T."/>
            <person name="Nicol R."/>
            <person name="Norbu N."/>
            <person name="Norbu C."/>
            <person name="Novod N."/>
            <person name="Nyima T."/>
            <person name="Olandt P."/>
            <person name="O'Neill B."/>
            <person name="O'Neill K."/>
            <person name="Osman S."/>
            <person name="Oyono L."/>
            <person name="Patti C."/>
            <person name="Perrin D."/>
            <person name="Phunkhang P."/>
            <person name="Pierre F."/>
            <person name="Priest M."/>
            <person name="Rachupka A."/>
            <person name="Raghuraman S."/>
            <person name="Rameau R."/>
            <person name="Ray V."/>
            <person name="Raymond C."/>
            <person name="Rege F."/>
            <person name="Rise C."/>
            <person name="Rogers J."/>
            <person name="Rogov P."/>
            <person name="Sahalie J."/>
            <person name="Settipalli S."/>
            <person name="Sharpe T."/>
            <person name="Shea T."/>
            <person name="Sheehan M."/>
            <person name="Sherpa N."/>
            <person name="Shi J."/>
            <person name="Shih D."/>
            <person name="Sloan J."/>
            <person name="Smith C."/>
            <person name="Sparrow T."/>
            <person name="Stalker J."/>
            <person name="Stange-Thomann N."/>
            <person name="Stavropoulos S."/>
            <person name="Stone C."/>
            <person name="Stone S."/>
            <person name="Sykes S."/>
            <person name="Tchuinga P."/>
            <person name="Tenzing P."/>
            <person name="Tesfaye S."/>
            <person name="Thoulutsang D."/>
            <person name="Thoulutsang Y."/>
            <person name="Topham K."/>
            <person name="Topping I."/>
            <person name="Tsamla T."/>
            <person name="Vassiliev H."/>
            <person name="Venkataraman V."/>
            <person name="Vo A."/>
            <person name="Wangchuk T."/>
            <person name="Wangdi T."/>
            <person name="Weiand M."/>
            <person name="Wilkinson J."/>
            <person name="Wilson A."/>
            <person name="Yadav S."/>
            <person name="Yang S."/>
            <person name="Yang X."/>
            <person name="Young G."/>
            <person name="Yu Q."/>
            <person name="Zainoun J."/>
            <person name="Zembek L."/>
            <person name="Zimmer A."/>
            <person name="Lander E.S."/>
        </authorList>
    </citation>
    <scope>NUCLEOTIDE SEQUENCE [LARGE SCALE GENOMIC DNA]</scope>
    <source>
        <strain evidence="2">Boxer</strain>
    </source>
</reference>
<protein>
    <submittedName>
        <fullName evidence="2">Uncharacterized protein</fullName>
    </submittedName>
</protein>
<feature type="region of interest" description="Disordered" evidence="1">
    <location>
        <begin position="42"/>
        <end position="254"/>
    </location>
</feature>
<feature type="compositionally biased region" description="Basic and acidic residues" evidence="1">
    <location>
        <begin position="165"/>
        <end position="178"/>
    </location>
</feature>
<reference evidence="2" key="2">
    <citation type="submission" date="2025-08" db="UniProtKB">
        <authorList>
            <consortium name="Ensembl"/>
        </authorList>
    </citation>
    <scope>IDENTIFICATION</scope>
</reference>
<dbReference type="AlphaFoldDB" id="A0A8P0TQP0"/>
<evidence type="ECO:0000313" key="3">
    <source>
        <dbReference type="Proteomes" id="UP000002254"/>
    </source>
</evidence>
<feature type="compositionally biased region" description="Basic and acidic residues" evidence="1">
    <location>
        <begin position="125"/>
        <end position="150"/>
    </location>
</feature>